<accession>A0A512TKS3</accession>
<feature type="transmembrane region" description="Helical" evidence="1">
    <location>
        <begin position="119"/>
        <end position="136"/>
    </location>
</feature>
<evidence type="ECO:0000313" key="5">
    <source>
        <dbReference type="Proteomes" id="UP000474042"/>
    </source>
</evidence>
<dbReference type="PANTHER" id="PTHR41771">
    <property type="entry name" value="MEMBRANE PROTEIN-RELATED"/>
    <property type="match status" value="1"/>
</dbReference>
<dbReference type="EMBL" id="BKBC01000010">
    <property type="protein sequence ID" value="GEQ20618.1"/>
    <property type="molecule type" value="Genomic_DNA"/>
</dbReference>
<dbReference type="Proteomes" id="UP000474042">
    <property type="component" value="Unassembled WGS sequence"/>
</dbReference>
<keyword evidence="1" id="KW-0472">Membrane</keyword>
<gene>
    <name evidence="2" type="ORF">CBU02nite_11240</name>
    <name evidence="3" type="ORF">GND98_015520</name>
</gene>
<reference evidence="2 4" key="1">
    <citation type="submission" date="2019-07" db="EMBL/GenBank/DDBJ databases">
        <title>Whole genome shotgun sequence of Clostridium butyricum NBRC 3858.</title>
        <authorList>
            <person name="Hosoyama A."/>
            <person name="Uohara A."/>
            <person name="Ohji S."/>
            <person name="Ichikawa N."/>
        </authorList>
    </citation>
    <scope>NUCLEOTIDE SEQUENCE [LARGE SCALE GENOMIC DNA]</scope>
    <source>
        <strain evidence="2 4">NBRC 3858</strain>
    </source>
</reference>
<comment type="caution">
    <text evidence="2">The sequence shown here is derived from an EMBL/GenBank/DDBJ whole genome shotgun (WGS) entry which is preliminary data.</text>
</comment>
<dbReference type="AlphaFoldDB" id="A0A512TKS3"/>
<reference evidence="3 5" key="2">
    <citation type="submission" date="2020-01" db="EMBL/GenBank/DDBJ databases">
        <title>Genome sequence of a 1,3-propanediol producer, Clostridium butyricum S3.</title>
        <authorList>
            <person name="Zhou J."/>
        </authorList>
    </citation>
    <scope>NUCLEOTIDE SEQUENCE [LARGE SCALE GENOMIC DNA]</scope>
    <source>
        <strain evidence="3 5">S3</strain>
    </source>
</reference>
<keyword evidence="1" id="KW-1133">Transmembrane helix</keyword>
<sequence>MHNFSLSRIILTFILLILIFIFSPFNFTKTNDNFFDNKIICKALVENVTSSNSDTNSKVKLIISEGKYKGKEFTLENTLVVNDSELKLKSNDFVQVLIETDSNGNLNAQIYNYYREKTLCLLVSFFILLVLIIGGIKGLYSILSIFFNICIIYMILLPGLLSGYNPIKLTIICCLFISFFSLFIQDGFNKKTISCLIGTIGGVLIAGIVTHIMNNSLHVSINSEEFTALTRYSQNIQFDFQGILFSSIVIGALGANLDMSMSIATSMNEIKESNPNIPKQLLIKSGLSVGRDVIGTMSNTLILAYVGSALVSLMIFLGYNINFSYIINLQDISVEILRSLAGSIGIILSVPLTVFTRAYMK</sequence>
<dbReference type="InterPro" id="IPR012507">
    <property type="entry name" value="YibE_F"/>
</dbReference>
<feature type="transmembrane region" description="Helical" evidence="1">
    <location>
        <begin position="302"/>
        <end position="327"/>
    </location>
</feature>
<feature type="transmembrane region" description="Helical" evidence="1">
    <location>
        <begin position="238"/>
        <end position="257"/>
    </location>
</feature>
<feature type="transmembrane region" description="Helical" evidence="1">
    <location>
        <begin position="142"/>
        <end position="160"/>
    </location>
</feature>
<feature type="transmembrane region" description="Helical" evidence="1">
    <location>
        <begin position="339"/>
        <end position="360"/>
    </location>
</feature>
<dbReference type="PANTHER" id="PTHR41771:SF1">
    <property type="entry name" value="MEMBRANE PROTEIN"/>
    <property type="match status" value="1"/>
</dbReference>
<evidence type="ECO:0000313" key="2">
    <source>
        <dbReference type="EMBL" id="GEQ20618.1"/>
    </source>
</evidence>
<name>A0A512TKS3_CLOBU</name>
<dbReference type="RefSeq" id="WP_124230103.1">
    <property type="nucleotide sequence ID" value="NZ_BKBC01000010.1"/>
</dbReference>
<protein>
    <submittedName>
        <fullName evidence="2">Membrane protein</fullName>
    </submittedName>
    <submittedName>
        <fullName evidence="3">YibE/F family protein</fullName>
    </submittedName>
</protein>
<evidence type="ECO:0000256" key="1">
    <source>
        <dbReference type="SAM" id="Phobius"/>
    </source>
</evidence>
<organism evidence="2 4">
    <name type="scientific">Clostridium butyricum</name>
    <dbReference type="NCBI Taxonomy" id="1492"/>
    <lineage>
        <taxon>Bacteria</taxon>
        <taxon>Bacillati</taxon>
        <taxon>Bacillota</taxon>
        <taxon>Clostridia</taxon>
        <taxon>Eubacteriales</taxon>
        <taxon>Clostridiaceae</taxon>
        <taxon>Clostridium</taxon>
    </lineage>
</organism>
<evidence type="ECO:0000313" key="3">
    <source>
        <dbReference type="EMBL" id="NAS19226.1"/>
    </source>
</evidence>
<evidence type="ECO:0000313" key="4">
    <source>
        <dbReference type="Proteomes" id="UP000321089"/>
    </source>
</evidence>
<keyword evidence="1" id="KW-0812">Transmembrane</keyword>
<feature type="transmembrane region" description="Helical" evidence="1">
    <location>
        <begin position="6"/>
        <end position="25"/>
    </location>
</feature>
<dbReference type="Proteomes" id="UP000321089">
    <property type="component" value="Unassembled WGS sequence"/>
</dbReference>
<dbReference type="EMBL" id="WOFV02000062">
    <property type="protein sequence ID" value="NAS19226.1"/>
    <property type="molecule type" value="Genomic_DNA"/>
</dbReference>
<proteinExistence type="predicted"/>
<feature type="transmembrane region" description="Helical" evidence="1">
    <location>
        <begin position="167"/>
        <end position="184"/>
    </location>
</feature>
<dbReference type="Pfam" id="PF07907">
    <property type="entry name" value="YibE_F"/>
    <property type="match status" value="1"/>
</dbReference>
<feature type="transmembrane region" description="Helical" evidence="1">
    <location>
        <begin position="196"/>
        <end position="217"/>
    </location>
</feature>